<dbReference type="OrthoDB" id="9044749at2759"/>
<feature type="non-terminal residue" evidence="2">
    <location>
        <position position="114"/>
    </location>
</feature>
<dbReference type="Pfam" id="PF02759">
    <property type="entry name" value="RUN"/>
    <property type="match status" value="1"/>
</dbReference>
<reference evidence="2 3" key="1">
    <citation type="submission" date="2019-09" db="EMBL/GenBank/DDBJ databases">
        <title>Bird 10,000 Genomes (B10K) Project - Family phase.</title>
        <authorList>
            <person name="Zhang G."/>
        </authorList>
    </citation>
    <scope>NUCLEOTIDE SEQUENCE [LARGE SCALE GENOMIC DNA]</scope>
    <source>
        <strain evidence="2">B10K-DU-029-69</strain>
        <tissue evidence="2">Muscle</tissue>
    </source>
</reference>
<dbReference type="PANTHER" id="PTHR46753">
    <property type="entry name" value="FYVE AND COILED-COIL DOMAIN-CONTAINING PROTEIN 1"/>
    <property type="match status" value="1"/>
</dbReference>
<sequence>KFDQKEKSTLLGNKKDYWDYFCDCLAKIKGANDGIRFVKSITEVSVSVNHQNIAFLRYSLVHQRLADTLQQCFMNTKVTSDWYYARSPFLNPKMSSDIVGQLYELTDVQFDLAS</sequence>
<proteinExistence type="predicted"/>
<organism evidence="2 3">
    <name type="scientific">Horornis vulcanius</name>
    <dbReference type="NCBI Taxonomy" id="2585811"/>
    <lineage>
        <taxon>Eukaryota</taxon>
        <taxon>Metazoa</taxon>
        <taxon>Chordata</taxon>
        <taxon>Craniata</taxon>
        <taxon>Vertebrata</taxon>
        <taxon>Euteleostomi</taxon>
        <taxon>Archelosauria</taxon>
        <taxon>Archosauria</taxon>
        <taxon>Dinosauria</taxon>
        <taxon>Saurischia</taxon>
        <taxon>Theropoda</taxon>
        <taxon>Coelurosauria</taxon>
        <taxon>Aves</taxon>
        <taxon>Neognathae</taxon>
        <taxon>Neoaves</taxon>
        <taxon>Telluraves</taxon>
        <taxon>Australaves</taxon>
        <taxon>Passeriformes</taxon>
        <taxon>Sylvioidea</taxon>
        <taxon>Scotocercidae</taxon>
        <taxon>Horornis</taxon>
    </lineage>
</organism>
<evidence type="ECO:0000313" key="3">
    <source>
        <dbReference type="Proteomes" id="UP000558460"/>
    </source>
</evidence>
<keyword evidence="3" id="KW-1185">Reference proteome</keyword>
<protein>
    <submittedName>
        <fullName evidence="2">FYCO1 protein</fullName>
    </submittedName>
</protein>
<dbReference type="Gene3D" id="1.20.58.900">
    <property type="match status" value="1"/>
</dbReference>
<feature type="domain" description="RUN" evidence="1">
    <location>
        <begin position="1"/>
        <end position="114"/>
    </location>
</feature>
<dbReference type="SUPFAM" id="SSF140741">
    <property type="entry name" value="RUN domain-like"/>
    <property type="match status" value="1"/>
</dbReference>
<dbReference type="EMBL" id="VZUA01079633">
    <property type="protein sequence ID" value="NXU64974.1"/>
    <property type="molecule type" value="Genomic_DNA"/>
</dbReference>
<evidence type="ECO:0000313" key="2">
    <source>
        <dbReference type="EMBL" id="NXU64974.1"/>
    </source>
</evidence>
<dbReference type="GO" id="GO:0005770">
    <property type="term" value="C:late endosome"/>
    <property type="evidence" value="ECO:0007669"/>
    <property type="project" value="TreeGrafter"/>
</dbReference>
<dbReference type="AlphaFoldDB" id="A0A7L3MET8"/>
<dbReference type="Proteomes" id="UP000558460">
    <property type="component" value="Unassembled WGS sequence"/>
</dbReference>
<dbReference type="GO" id="GO:1901098">
    <property type="term" value="P:positive regulation of autophagosome maturation"/>
    <property type="evidence" value="ECO:0007669"/>
    <property type="project" value="TreeGrafter"/>
</dbReference>
<gene>
    <name evidence="2" type="primary">Fyco1_1</name>
    <name evidence="2" type="ORF">HORVUL_R03563</name>
</gene>
<accession>A0A7L3MET8</accession>
<feature type="non-terminal residue" evidence="2">
    <location>
        <position position="1"/>
    </location>
</feature>
<evidence type="ECO:0000259" key="1">
    <source>
        <dbReference type="PROSITE" id="PS50826"/>
    </source>
</evidence>
<dbReference type="InterPro" id="IPR004012">
    <property type="entry name" value="Run_dom"/>
</dbReference>
<dbReference type="GO" id="GO:0005764">
    <property type="term" value="C:lysosome"/>
    <property type="evidence" value="ECO:0007669"/>
    <property type="project" value="TreeGrafter"/>
</dbReference>
<dbReference type="GO" id="GO:0005776">
    <property type="term" value="C:autophagosome"/>
    <property type="evidence" value="ECO:0007669"/>
    <property type="project" value="TreeGrafter"/>
</dbReference>
<dbReference type="PANTHER" id="PTHR46753:SF4">
    <property type="entry name" value="FYVE AND COILED-COIL DOMAIN AUTOPHAGY ADAPTOR 1"/>
    <property type="match status" value="1"/>
</dbReference>
<dbReference type="GO" id="GO:0072383">
    <property type="term" value="P:plus-end-directed vesicle transport along microtubule"/>
    <property type="evidence" value="ECO:0007669"/>
    <property type="project" value="TreeGrafter"/>
</dbReference>
<dbReference type="InterPro" id="IPR037213">
    <property type="entry name" value="Run_dom_sf"/>
</dbReference>
<comment type="caution">
    <text evidence="2">The sequence shown here is derived from an EMBL/GenBank/DDBJ whole genome shotgun (WGS) entry which is preliminary data.</text>
</comment>
<name>A0A7L3MET8_9PASS</name>
<dbReference type="PROSITE" id="PS50826">
    <property type="entry name" value="RUN"/>
    <property type="match status" value="1"/>
</dbReference>